<dbReference type="PANTHER" id="PTHR43304">
    <property type="entry name" value="PHYTOCHROME-LIKE PROTEIN CPH1"/>
    <property type="match status" value="1"/>
</dbReference>
<dbReference type="InterPro" id="IPR004358">
    <property type="entry name" value="Sig_transdc_His_kin-like_C"/>
</dbReference>
<dbReference type="SUPFAM" id="SSF55785">
    <property type="entry name" value="PYP-like sensor domain (PAS domain)"/>
    <property type="match status" value="2"/>
</dbReference>
<dbReference type="InterPro" id="IPR000014">
    <property type="entry name" value="PAS"/>
</dbReference>
<evidence type="ECO:0000313" key="9">
    <source>
        <dbReference type="Proteomes" id="UP000488299"/>
    </source>
</evidence>
<organism evidence="8 9">
    <name type="scientific">Rudanella paleaurantiibacter</name>
    <dbReference type="NCBI Taxonomy" id="2614655"/>
    <lineage>
        <taxon>Bacteria</taxon>
        <taxon>Pseudomonadati</taxon>
        <taxon>Bacteroidota</taxon>
        <taxon>Cytophagia</taxon>
        <taxon>Cytophagales</taxon>
        <taxon>Cytophagaceae</taxon>
        <taxon>Rudanella</taxon>
    </lineage>
</organism>
<dbReference type="Pfam" id="PF02518">
    <property type="entry name" value="HATPase_c"/>
    <property type="match status" value="1"/>
</dbReference>
<dbReference type="Pfam" id="PF00512">
    <property type="entry name" value="HisKA"/>
    <property type="match status" value="1"/>
</dbReference>
<dbReference type="InterPro" id="IPR003594">
    <property type="entry name" value="HATPase_dom"/>
</dbReference>
<dbReference type="PANTHER" id="PTHR43304:SF1">
    <property type="entry name" value="PAC DOMAIN-CONTAINING PROTEIN"/>
    <property type="match status" value="1"/>
</dbReference>
<protein>
    <recommendedName>
        <fullName evidence="2">histidine kinase</fullName>
        <ecNumber evidence="2">2.7.13.3</ecNumber>
    </recommendedName>
</protein>
<sequence length="501" mass="55662">MDKVPNGLLVYEIVKQGGAATRLLIQLANQQAERLFGLSKEEMTGRFAHDLFPDAGNFPLWSDIERAIRTGQPTRREVFSSISRSGIAAWFDVGIEPLDDNRCAVVSFHDITEWKQTQQSLLSDSILFQALSSTVPEMGVVAIDFFRKIALANGQLPGLFISNMADDLVGRRFLDAIETKYGIDWQRYISTAFDGEQHYFTDHWNNLRCEIYVGPVRNPSGQVVMVLAVFKNVSEQYAQQQALQQANVSLHRSNESLERFAYVASHDLQEPLRKIRAFGDMLNVRYAPSLDEGGRDMIARMQSAAIRMDELIRSLLSFSRINTPLLTFYPVNLGDLLRGVQGDLELVIGEKGAKVEVLSPMPVVAGDETQLRQLFQNLMTNALKFVAPGVAPRVTITARILPKEELPYKPDPNLAYQLQYAEISVADNGIGIDQDNFQKIFGLFTRLHGRSTYAGTGIGLATTKRVAENHGGTITVSSEVGKGTVFNVYLPVAPDPASLTF</sequence>
<keyword evidence="4" id="KW-0808">Transferase</keyword>
<evidence type="ECO:0000256" key="4">
    <source>
        <dbReference type="ARBA" id="ARBA00022679"/>
    </source>
</evidence>
<dbReference type="CDD" id="cd00082">
    <property type="entry name" value="HisKA"/>
    <property type="match status" value="1"/>
</dbReference>
<feature type="domain" description="PAC" evidence="7">
    <location>
        <begin position="193"/>
        <end position="245"/>
    </location>
</feature>
<dbReference type="Proteomes" id="UP000488299">
    <property type="component" value="Unassembled WGS sequence"/>
</dbReference>
<dbReference type="SMART" id="SM00388">
    <property type="entry name" value="HisKA"/>
    <property type="match status" value="1"/>
</dbReference>
<comment type="catalytic activity">
    <reaction evidence="1">
        <text>ATP + protein L-histidine = ADP + protein N-phospho-L-histidine.</text>
        <dbReference type="EC" id="2.7.13.3"/>
    </reaction>
</comment>
<keyword evidence="3" id="KW-0597">Phosphoprotein</keyword>
<dbReference type="InterPro" id="IPR003661">
    <property type="entry name" value="HisK_dim/P_dom"/>
</dbReference>
<dbReference type="InterPro" id="IPR013656">
    <property type="entry name" value="PAS_4"/>
</dbReference>
<evidence type="ECO:0000256" key="3">
    <source>
        <dbReference type="ARBA" id="ARBA00022553"/>
    </source>
</evidence>
<evidence type="ECO:0000256" key="2">
    <source>
        <dbReference type="ARBA" id="ARBA00012438"/>
    </source>
</evidence>
<dbReference type="InterPro" id="IPR036890">
    <property type="entry name" value="HATPase_C_sf"/>
</dbReference>
<dbReference type="InterPro" id="IPR005467">
    <property type="entry name" value="His_kinase_dom"/>
</dbReference>
<evidence type="ECO:0000256" key="1">
    <source>
        <dbReference type="ARBA" id="ARBA00000085"/>
    </source>
</evidence>
<dbReference type="Gene3D" id="3.30.565.10">
    <property type="entry name" value="Histidine kinase-like ATPase, C-terminal domain"/>
    <property type="match status" value="1"/>
</dbReference>
<dbReference type="EC" id="2.7.13.3" evidence="2"/>
<dbReference type="Gene3D" id="1.10.287.130">
    <property type="match status" value="1"/>
</dbReference>
<dbReference type="PRINTS" id="PR00344">
    <property type="entry name" value="BCTRLSENSOR"/>
</dbReference>
<gene>
    <name evidence="8" type="ORF">F5984_10365</name>
</gene>
<keyword evidence="5" id="KW-0418">Kinase</keyword>
<evidence type="ECO:0000259" key="6">
    <source>
        <dbReference type="PROSITE" id="PS50109"/>
    </source>
</evidence>
<dbReference type="AlphaFoldDB" id="A0A7J5U186"/>
<dbReference type="InterPro" id="IPR052162">
    <property type="entry name" value="Sensor_kinase/Photoreceptor"/>
</dbReference>
<dbReference type="InterPro" id="IPR036097">
    <property type="entry name" value="HisK_dim/P_sf"/>
</dbReference>
<comment type="caution">
    <text evidence="8">The sequence shown here is derived from an EMBL/GenBank/DDBJ whole genome shotgun (WGS) entry which is preliminary data.</text>
</comment>
<dbReference type="Gene3D" id="3.30.450.20">
    <property type="entry name" value="PAS domain"/>
    <property type="match status" value="2"/>
</dbReference>
<dbReference type="InterPro" id="IPR035965">
    <property type="entry name" value="PAS-like_dom_sf"/>
</dbReference>
<dbReference type="PROSITE" id="PS50109">
    <property type="entry name" value="HIS_KIN"/>
    <property type="match status" value="1"/>
</dbReference>
<dbReference type="SMART" id="SM00387">
    <property type="entry name" value="HATPase_c"/>
    <property type="match status" value="1"/>
</dbReference>
<dbReference type="SUPFAM" id="SSF55874">
    <property type="entry name" value="ATPase domain of HSP90 chaperone/DNA topoisomerase II/histidine kinase"/>
    <property type="match status" value="1"/>
</dbReference>
<reference evidence="8 9" key="1">
    <citation type="submission" date="2019-10" db="EMBL/GenBank/DDBJ databases">
        <title>Rudanella paleaurantiibacter sp. nov., isolated from sludge.</title>
        <authorList>
            <person name="Xu S.Q."/>
        </authorList>
    </citation>
    <scope>NUCLEOTIDE SEQUENCE [LARGE SCALE GENOMIC DNA]</scope>
    <source>
        <strain evidence="8 9">HX-22-17</strain>
    </source>
</reference>
<dbReference type="EMBL" id="WELI01000003">
    <property type="protein sequence ID" value="KAB7731516.1"/>
    <property type="molecule type" value="Genomic_DNA"/>
</dbReference>
<feature type="domain" description="Histidine kinase" evidence="6">
    <location>
        <begin position="263"/>
        <end position="494"/>
    </location>
</feature>
<dbReference type="Pfam" id="PF08448">
    <property type="entry name" value="PAS_4"/>
    <property type="match status" value="1"/>
</dbReference>
<keyword evidence="9" id="KW-1185">Reference proteome</keyword>
<dbReference type="InterPro" id="IPR000700">
    <property type="entry name" value="PAS-assoc_C"/>
</dbReference>
<dbReference type="GO" id="GO:0000155">
    <property type="term" value="F:phosphorelay sensor kinase activity"/>
    <property type="evidence" value="ECO:0007669"/>
    <property type="project" value="InterPro"/>
</dbReference>
<evidence type="ECO:0000313" key="8">
    <source>
        <dbReference type="EMBL" id="KAB7731516.1"/>
    </source>
</evidence>
<name>A0A7J5U186_9BACT</name>
<accession>A0A7J5U186</accession>
<dbReference type="SUPFAM" id="SSF47384">
    <property type="entry name" value="Homodimeric domain of signal transducing histidine kinase"/>
    <property type="match status" value="1"/>
</dbReference>
<dbReference type="CDD" id="cd00130">
    <property type="entry name" value="PAS"/>
    <property type="match status" value="1"/>
</dbReference>
<evidence type="ECO:0000259" key="7">
    <source>
        <dbReference type="PROSITE" id="PS50113"/>
    </source>
</evidence>
<proteinExistence type="predicted"/>
<dbReference type="PROSITE" id="PS50113">
    <property type="entry name" value="PAC"/>
    <property type="match status" value="1"/>
</dbReference>
<dbReference type="NCBIfam" id="TIGR00229">
    <property type="entry name" value="sensory_box"/>
    <property type="match status" value="1"/>
</dbReference>
<evidence type="ECO:0000256" key="5">
    <source>
        <dbReference type="ARBA" id="ARBA00022777"/>
    </source>
</evidence>